<evidence type="ECO:0000256" key="1">
    <source>
        <dbReference type="ARBA" id="ARBA00004141"/>
    </source>
</evidence>
<keyword evidence="7" id="KW-1185">Reference proteome</keyword>
<accession>A0A154PL84</accession>
<gene>
    <name evidence="6" type="ORF">WN55_03365</name>
</gene>
<evidence type="ECO:0000256" key="5">
    <source>
        <dbReference type="RuleBase" id="RU363107"/>
    </source>
</evidence>
<comment type="subcellular location">
    <subcellularLocation>
        <location evidence="1 5">Membrane</location>
        <topology evidence="1 5">Multi-pass membrane protein</topology>
    </subcellularLocation>
</comment>
<name>A0A154PL84_DUFNO</name>
<dbReference type="STRING" id="178035.A0A154PL84"/>
<dbReference type="InterPro" id="IPR004895">
    <property type="entry name" value="Prenylated_rab_accept_PRA1"/>
</dbReference>
<evidence type="ECO:0000256" key="2">
    <source>
        <dbReference type="ARBA" id="ARBA00022692"/>
    </source>
</evidence>
<dbReference type="AlphaFoldDB" id="A0A154PL84"/>
<dbReference type="EMBL" id="KQ434954">
    <property type="protein sequence ID" value="KZC12612.1"/>
    <property type="molecule type" value="Genomic_DNA"/>
</dbReference>
<keyword evidence="4 5" id="KW-0472">Membrane</keyword>
<evidence type="ECO:0000313" key="7">
    <source>
        <dbReference type="Proteomes" id="UP000076502"/>
    </source>
</evidence>
<dbReference type="GO" id="GO:0016020">
    <property type="term" value="C:membrane"/>
    <property type="evidence" value="ECO:0007669"/>
    <property type="project" value="UniProtKB-SubCell"/>
</dbReference>
<keyword evidence="2 5" id="KW-0812">Transmembrane</keyword>
<dbReference type="PANTHER" id="PTHR12859">
    <property type="entry name" value="PRA1 PROTEIN"/>
    <property type="match status" value="1"/>
</dbReference>
<dbReference type="Pfam" id="PF03208">
    <property type="entry name" value="PRA1"/>
    <property type="match status" value="1"/>
</dbReference>
<comment type="similarity">
    <text evidence="5">Belongs to the PRA1 family.</text>
</comment>
<dbReference type="OrthoDB" id="18213at2759"/>
<reference evidence="6 7" key="1">
    <citation type="submission" date="2015-07" db="EMBL/GenBank/DDBJ databases">
        <title>The genome of Dufourea novaeangliae.</title>
        <authorList>
            <person name="Pan H."/>
            <person name="Kapheim K."/>
        </authorList>
    </citation>
    <scope>NUCLEOTIDE SEQUENCE [LARGE SCALE GENOMIC DNA]</scope>
    <source>
        <strain evidence="6">0120121106</strain>
        <tissue evidence="6">Whole body</tissue>
    </source>
</reference>
<dbReference type="Proteomes" id="UP000076502">
    <property type="component" value="Unassembled WGS sequence"/>
</dbReference>
<dbReference type="PANTHER" id="PTHR12859:SF0">
    <property type="entry name" value="PRA1 FAMILY PROTEIN"/>
    <property type="match status" value="1"/>
</dbReference>
<feature type="transmembrane region" description="Helical" evidence="5">
    <location>
        <begin position="48"/>
        <end position="68"/>
    </location>
</feature>
<keyword evidence="3 5" id="KW-1133">Transmembrane helix</keyword>
<sequence>MDKAKAIPDGRKLPPLRSLNDFILESSRFQLPNFKDFEKWGNRVVNNLIYYQTNYLYMSIAIILIVGSMHPSKILFGVSTVVLMWTQYLYGTIENKEVANIRRQYPLLQLVMLFLCAYYVFVNLNSIFLVLFSFLLSFCIIFIHASLRLRHLKNKIVNKIEGIGLERTPMGIFLQYFGMKEEFIT</sequence>
<organism evidence="6 7">
    <name type="scientific">Dufourea novaeangliae</name>
    <name type="common">Sweat bee</name>
    <dbReference type="NCBI Taxonomy" id="178035"/>
    <lineage>
        <taxon>Eukaryota</taxon>
        <taxon>Metazoa</taxon>
        <taxon>Ecdysozoa</taxon>
        <taxon>Arthropoda</taxon>
        <taxon>Hexapoda</taxon>
        <taxon>Insecta</taxon>
        <taxon>Pterygota</taxon>
        <taxon>Neoptera</taxon>
        <taxon>Endopterygota</taxon>
        <taxon>Hymenoptera</taxon>
        <taxon>Apocrita</taxon>
        <taxon>Aculeata</taxon>
        <taxon>Apoidea</taxon>
        <taxon>Anthophila</taxon>
        <taxon>Halictidae</taxon>
        <taxon>Rophitinae</taxon>
        <taxon>Dufourea</taxon>
    </lineage>
</organism>
<evidence type="ECO:0000256" key="4">
    <source>
        <dbReference type="ARBA" id="ARBA00023136"/>
    </source>
</evidence>
<feature type="transmembrane region" description="Helical" evidence="5">
    <location>
        <begin position="105"/>
        <end position="121"/>
    </location>
</feature>
<proteinExistence type="inferred from homology"/>
<feature type="transmembrane region" description="Helical" evidence="5">
    <location>
        <begin position="74"/>
        <end position="93"/>
    </location>
</feature>
<feature type="transmembrane region" description="Helical" evidence="5">
    <location>
        <begin position="127"/>
        <end position="147"/>
    </location>
</feature>
<evidence type="ECO:0000313" key="6">
    <source>
        <dbReference type="EMBL" id="KZC12612.1"/>
    </source>
</evidence>
<evidence type="ECO:0000256" key="3">
    <source>
        <dbReference type="ARBA" id="ARBA00022989"/>
    </source>
</evidence>
<protein>
    <recommendedName>
        <fullName evidence="5">PRA1 family protein</fullName>
    </recommendedName>
</protein>